<dbReference type="InterPro" id="IPR047691">
    <property type="entry name" value="PelF-like"/>
</dbReference>
<gene>
    <name evidence="2" type="ORF">FH752_01715</name>
</gene>
<sequence length="514" mass="57554">MKTDITLLLEGTYPFIRGGVSSWVHQIISGLPEHSFSLIFLGGDPAHYGEQQYRLPDNVLHLECHYLMDTRAVSKPRPRQGNPEAFWKQRIVHEHFRKGTHAPADMLREIFQGLGTPGGISHEDFLYSEESWQMIDDSYRQFCTEPSFVDYFWTIRTMHSPLFQLAEIARNIPKTDMVHSISTGYAGLLGTMISQQRGIPFALSEHGIYTKERKIDLSQAQWIQDPSDQVSANINDQLGYIRRLWIRFFEVLGRLTYQQADPIVSLYRGNQARQLADGAAAERTCIIPNGIDPARFAGARAARPEAVPKVLGLVGRVVPIKDIKTFIRAMRSVCEIIPEAEGWIVGPEDEDPVYVSECKELVQSLGLEGRVRFLGFQNVNDILPQLGLMVLTSISEALPLVILEAHAAGLPCLATDVGACRELLEGMSEEDQLLGHSGSVVPIADPEATAREAIRLLLDETKWRTAQQAGLERVQRYYTLDSMFEAYRDIYRNALQSPAAPRSEGAQPAPGVKN</sequence>
<dbReference type="AlphaFoldDB" id="A0A844HT19"/>
<dbReference type="NCBIfam" id="NF038011">
    <property type="entry name" value="PelF"/>
    <property type="match status" value="1"/>
</dbReference>
<dbReference type="Pfam" id="PF11997">
    <property type="entry name" value="DUF3492"/>
    <property type="match status" value="1"/>
</dbReference>
<comment type="caution">
    <text evidence="2">The sequence shown here is derived from an EMBL/GenBank/DDBJ whole genome shotgun (WGS) entry which is preliminary data.</text>
</comment>
<dbReference type="InterPro" id="IPR022622">
    <property type="entry name" value="DUF3492"/>
</dbReference>
<dbReference type="Gene3D" id="3.40.50.2000">
    <property type="entry name" value="Glycogen Phosphorylase B"/>
    <property type="match status" value="2"/>
</dbReference>
<name>A0A844HT19_9GAMM</name>
<accession>A0A844HT19</accession>
<organism evidence="2 3">
    <name type="scientific">Marinobacter adhaerens</name>
    <dbReference type="NCBI Taxonomy" id="1033846"/>
    <lineage>
        <taxon>Bacteria</taxon>
        <taxon>Pseudomonadati</taxon>
        <taxon>Pseudomonadota</taxon>
        <taxon>Gammaproteobacteria</taxon>
        <taxon>Pseudomonadales</taxon>
        <taxon>Marinobacteraceae</taxon>
        <taxon>Marinobacter</taxon>
    </lineage>
</organism>
<dbReference type="Proteomes" id="UP000431462">
    <property type="component" value="Unassembled WGS sequence"/>
</dbReference>
<evidence type="ECO:0000313" key="3">
    <source>
        <dbReference type="Proteomes" id="UP000431462"/>
    </source>
</evidence>
<feature type="domain" description="DUF3492" evidence="1">
    <location>
        <begin position="3"/>
        <end position="281"/>
    </location>
</feature>
<dbReference type="CDD" id="cd03813">
    <property type="entry name" value="GT4-like"/>
    <property type="match status" value="1"/>
</dbReference>
<dbReference type="PANTHER" id="PTHR12526">
    <property type="entry name" value="GLYCOSYLTRANSFERASE"/>
    <property type="match status" value="1"/>
</dbReference>
<evidence type="ECO:0000313" key="2">
    <source>
        <dbReference type="EMBL" id="MTI97316.1"/>
    </source>
</evidence>
<dbReference type="Pfam" id="PF13692">
    <property type="entry name" value="Glyco_trans_1_4"/>
    <property type="match status" value="1"/>
</dbReference>
<dbReference type="SUPFAM" id="SSF53756">
    <property type="entry name" value="UDP-Glycosyltransferase/glycogen phosphorylase"/>
    <property type="match status" value="1"/>
</dbReference>
<reference evidence="2 3" key="1">
    <citation type="submission" date="2019-06" db="EMBL/GenBank/DDBJ databases">
        <title>Enrichment of Autotrophic Halophilic Microorganisms from Red Sea Brine Pool Using Microbial Electrosynthesis System.</title>
        <authorList>
            <person name="Alqahtani M.F."/>
            <person name="Bajracharya S."/>
            <person name="Katuri K.P."/>
            <person name="Ali M."/>
            <person name="Saikaly P.E."/>
        </authorList>
    </citation>
    <scope>NUCLEOTIDE SEQUENCE [LARGE SCALE GENOMIC DNA]</scope>
    <source>
        <strain evidence="2">MES15</strain>
    </source>
</reference>
<proteinExistence type="predicted"/>
<protein>
    <submittedName>
        <fullName evidence="2">DUF3492 domain-containing protein</fullName>
    </submittedName>
</protein>
<dbReference type="PANTHER" id="PTHR12526:SF608">
    <property type="entry name" value="PELF"/>
    <property type="match status" value="1"/>
</dbReference>
<dbReference type="EMBL" id="VENC01000002">
    <property type="protein sequence ID" value="MTI97316.1"/>
    <property type="molecule type" value="Genomic_DNA"/>
</dbReference>
<evidence type="ECO:0000259" key="1">
    <source>
        <dbReference type="Pfam" id="PF11997"/>
    </source>
</evidence>